<protein>
    <submittedName>
        <fullName evidence="3">Uncharacterized protein</fullName>
    </submittedName>
</protein>
<feature type="region of interest" description="Disordered" evidence="1">
    <location>
        <begin position="202"/>
        <end position="228"/>
    </location>
</feature>
<evidence type="ECO:0000313" key="5">
    <source>
        <dbReference type="Proteomes" id="UP000663828"/>
    </source>
</evidence>
<gene>
    <name evidence="3" type="ORF">EDS130_LOCUS12333</name>
    <name evidence="4" type="ORF">XAT740_LOCUS26435</name>
</gene>
<evidence type="ECO:0000313" key="3">
    <source>
        <dbReference type="EMBL" id="CAF0950963.1"/>
    </source>
</evidence>
<sequence length="352" mass="40207">MAYKSGTSTAIFNKHGLPVRWPRVWIIIIGLILVFLTFAIAGMETGHTIYDVFRSTAFGGYIVFFPLLLCAIFVLITACVPKLVLLRLTVALCCIMIFLCIAIIVYDVFVIIDPTRCFFLSCSYATITTGSVSVSGWPVSITWPDYFTTNMNIKRLFQSLQLLCASLYILFAVLYMVTYYIHRHAKLQQHAPYNVSRSVYPSHETNRVPERRTQPVASSPRPGTRTISRMSNHVSQPYTHLGHNHKVTVYTIEGPPEHLLNRYHARAPSVSTRRTVTPTRSKGKTFVRPRASSVDEGRLCARCNREPRVVLSTHYERENYFSHLCVNCNNELSDEHQKAPHRLSRNSRHWIP</sequence>
<dbReference type="Proteomes" id="UP000663852">
    <property type="component" value="Unassembled WGS sequence"/>
</dbReference>
<evidence type="ECO:0000313" key="4">
    <source>
        <dbReference type="EMBL" id="CAF1254397.1"/>
    </source>
</evidence>
<dbReference type="EMBL" id="CAJNOR010002149">
    <property type="protein sequence ID" value="CAF1254397.1"/>
    <property type="molecule type" value="Genomic_DNA"/>
</dbReference>
<evidence type="ECO:0000313" key="6">
    <source>
        <dbReference type="Proteomes" id="UP000663852"/>
    </source>
</evidence>
<reference evidence="3" key="1">
    <citation type="submission" date="2021-02" db="EMBL/GenBank/DDBJ databases">
        <authorList>
            <person name="Nowell W R."/>
        </authorList>
    </citation>
    <scope>NUCLEOTIDE SEQUENCE</scope>
</reference>
<keyword evidence="2" id="KW-1133">Transmembrane helix</keyword>
<name>A0A814D1I8_ADIRI</name>
<keyword evidence="2" id="KW-0812">Transmembrane</keyword>
<dbReference type="Proteomes" id="UP000663828">
    <property type="component" value="Unassembled WGS sequence"/>
</dbReference>
<organism evidence="3 6">
    <name type="scientific">Adineta ricciae</name>
    <name type="common">Rotifer</name>
    <dbReference type="NCBI Taxonomy" id="249248"/>
    <lineage>
        <taxon>Eukaryota</taxon>
        <taxon>Metazoa</taxon>
        <taxon>Spiralia</taxon>
        <taxon>Gnathifera</taxon>
        <taxon>Rotifera</taxon>
        <taxon>Eurotatoria</taxon>
        <taxon>Bdelloidea</taxon>
        <taxon>Adinetida</taxon>
        <taxon>Adinetidae</taxon>
        <taxon>Adineta</taxon>
    </lineage>
</organism>
<feature type="transmembrane region" description="Helical" evidence="2">
    <location>
        <begin position="118"/>
        <end position="139"/>
    </location>
</feature>
<dbReference type="EMBL" id="CAJNOJ010000046">
    <property type="protein sequence ID" value="CAF0950963.1"/>
    <property type="molecule type" value="Genomic_DNA"/>
</dbReference>
<feature type="transmembrane region" description="Helical" evidence="2">
    <location>
        <begin position="24"/>
        <end position="43"/>
    </location>
</feature>
<feature type="transmembrane region" description="Helical" evidence="2">
    <location>
        <begin position="55"/>
        <end position="78"/>
    </location>
</feature>
<keyword evidence="5" id="KW-1185">Reference proteome</keyword>
<comment type="caution">
    <text evidence="3">The sequence shown here is derived from an EMBL/GenBank/DDBJ whole genome shotgun (WGS) entry which is preliminary data.</text>
</comment>
<dbReference type="AlphaFoldDB" id="A0A814D1I8"/>
<proteinExistence type="predicted"/>
<feature type="transmembrane region" description="Helical" evidence="2">
    <location>
        <begin position="84"/>
        <end position="106"/>
    </location>
</feature>
<evidence type="ECO:0000256" key="2">
    <source>
        <dbReference type="SAM" id="Phobius"/>
    </source>
</evidence>
<accession>A0A814D1I8</accession>
<keyword evidence="2" id="KW-0472">Membrane</keyword>
<dbReference type="OrthoDB" id="9996536at2759"/>
<feature type="compositionally biased region" description="Basic and acidic residues" evidence="1">
    <location>
        <begin position="204"/>
        <end position="213"/>
    </location>
</feature>
<feature type="transmembrane region" description="Helical" evidence="2">
    <location>
        <begin position="159"/>
        <end position="181"/>
    </location>
</feature>
<evidence type="ECO:0000256" key="1">
    <source>
        <dbReference type="SAM" id="MobiDB-lite"/>
    </source>
</evidence>